<comment type="caution">
    <text evidence="2">The sequence shown here is derived from an EMBL/GenBank/DDBJ whole genome shotgun (WGS) entry which is preliminary data.</text>
</comment>
<organism evidence="2 3">
    <name type="scientific">Araneus ventricosus</name>
    <name type="common">Orbweaver spider</name>
    <name type="synonym">Epeira ventricosa</name>
    <dbReference type="NCBI Taxonomy" id="182803"/>
    <lineage>
        <taxon>Eukaryota</taxon>
        <taxon>Metazoa</taxon>
        <taxon>Ecdysozoa</taxon>
        <taxon>Arthropoda</taxon>
        <taxon>Chelicerata</taxon>
        <taxon>Arachnida</taxon>
        <taxon>Araneae</taxon>
        <taxon>Araneomorphae</taxon>
        <taxon>Entelegynae</taxon>
        <taxon>Araneoidea</taxon>
        <taxon>Araneidae</taxon>
        <taxon>Araneus</taxon>
    </lineage>
</organism>
<dbReference type="AlphaFoldDB" id="A0A4Y2FJH6"/>
<gene>
    <name evidence="2" type="ORF">AVEN_76936_1</name>
</gene>
<dbReference type="Gene3D" id="1.10.10.1450">
    <property type="match status" value="1"/>
</dbReference>
<dbReference type="InterPro" id="IPR052709">
    <property type="entry name" value="Transposase-MT_Hybrid"/>
</dbReference>
<reference evidence="2 3" key="1">
    <citation type="journal article" date="2019" name="Sci. Rep.">
        <title>Orb-weaving spider Araneus ventricosus genome elucidates the spidroin gene catalogue.</title>
        <authorList>
            <person name="Kono N."/>
            <person name="Nakamura H."/>
            <person name="Ohtoshi R."/>
            <person name="Moran D.A.P."/>
            <person name="Shinohara A."/>
            <person name="Yoshida Y."/>
            <person name="Fujiwara M."/>
            <person name="Mori M."/>
            <person name="Tomita M."/>
            <person name="Arakawa K."/>
        </authorList>
    </citation>
    <scope>NUCLEOTIDE SEQUENCE [LARGE SCALE GENOMIC DNA]</scope>
</reference>
<accession>A0A4Y2FJH6</accession>
<proteinExistence type="predicted"/>
<dbReference type="PANTHER" id="PTHR46060:SF1">
    <property type="entry name" value="MARINER MOS1 TRANSPOSASE-LIKE PROTEIN"/>
    <property type="match status" value="1"/>
</dbReference>
<keyword evidence="3" id="KW-1185">Reference proteome</keyword>
<name>A0A4Y2FJH6_ARAVE</name>
<dbReference type="Pfam" id="PF17906">
    <property type="entry name" value="HTH_48"/>
    <property type="match status" value="1"/>
</dbReference>
<evidence type="ECO:0000259" key="1">
    <source>
        <dbReference type="Pfam" id="PF17906"/>
    </source>
</evidence>
<dbReference type="EMBL" id="BGPR01000933">
    <property type="protein sequence ID" value="GBM40529.1"/>
    <property type="molecule type" value="Genomic_DNA"/>
</dbReference>
<dbReference type="PANTHER" id="PTHR46060">
    <property type="entry name" value="MARINER MOS1 TRANSPOSASE-LIKE PROTEIN"/>
    <property type="match status" value="1"/>
</dbReference>
<sequence>MSRQMQVASKLEMRAVIRFLWAKRCNCAEIYRQLHQVYGESAMSRQAIAEWCNMFENGRTDIGVAEREGRPSTATNSEIAARVNECILANRRIAIDEISSELDISHGSVHKITVKHLEFSEVCANPISWNPTNWLLDDGWKFFAGDLEKLMPRLDKCLNKGSDYIEK</sequence>
<protein>
    <recommendedName>
        <fullName evidence="1">Mos1 transposase HTH domain-containing protein</fullName>
    </recommendedName>
</protein>
<feature type="domain" description="Mos1 transposase HTH" evidence="1">
    <location>
        <begin position="12"/>
        <end position="58"/>
    </location>
</feature>
<dbReference type="Proteomes" id="UP000499080">
    <property type="component" value="Unassembled WGS sequence"/>
</dbReference>
<dbReference type="InterPro" id="IPR041426">
    <property type="entry name" value="Mos1_HTH"/>
</dbReference>
<evidence type="ECO:0000313" key="2">
    <source>
        <dbReference type="EMBL" id="GBM40529.1"/>
    </source>
</evidence>
<dbReference type="OrthoDB" id="6428717at2759"/>
<evidence type="ECO:0000313" key="3">
    <source>
        <dbReference type="Proteomes" id="UP000499080"/>
    </source>
</evidence>